<dbReference type="GO" id="GO:0006298">
    <property type="term" value="P:mismatch repair"/>
    <property type="evidence" value="ECO:0007669"/>
    <property type="project" value="TreeGrafter"/>
</dbReference>
<dbReference type="Gene3D" id="1.10.340.30">
    <property type="entry name" value="Hypothetical protein, domain 2"/>
    <property type="match status" value="1"/>
</dbReference>
<dbReference type="GO" id="GO:0034039">
    <property type="term" value="F:8-oxo-7,8-dihydroguanine DNA N-glycosylase activity"/>
    <property type="evidence" value="ECO:0007669"/>
    <property type="project" value="TreeGrafter"/>
</dbReference>
<comment type="similarity">
    <text evidence="2">Belongs to the Nth/MutY family.</text>
</comment>
<dbReference type="GO" id="GO:0006284">
    <property type="term" value="P:base-excision repair"/>
    <property type="evidence" value="ECO:0007669"/>
    <property type="project" value="InterPro"/>
</dbReference>
<keyword evidence="5" id="KW-0378">Hydrolase</keyword>
<dbReference type="Proteomes" id="UP000177177">
    <property type="component" value="Unassembled WGS sequence"/>
</dbReference>
<dbReference type="InterPro" id="IPR004036">
    <property type="entry name" value="Endonuclease-III-like_CS2"/>
</dbReference>
<sequence length="267" mass="30343">MRPSPEQLSAFKRAIWSHYHRLGRTMLWRRTRDPYRILVSEIMLQQTQVDRVLPAYTAFIEKFPNFASLAHSPVADVLRTWQGLGYNRRAVWLKRLAEIVIAKHDGRLPQDTDALRRLPGIGPGTAGAIAAFAFQKPVAFIETNIRRVYIHFFFPKVAGVPDVRILPLITATVSKQNPREWYYALMDYGAMLGLKKGMANPNRRSKNYTVQSHFEGSNRQLRGRILAALLADPSHTLPLLAQQLNAPIAKIEAAHNALRKEGLIPYD</sequence>
<gene>
    <name evidence="11" type="ORF">A3C92_02805</name>
</gene>
<keyword evidence="6" id="KW-0408">Iron</keyword>
<evidence type="ECO:0000256" key="8">
    <source>
        <dbReference type="ARBA" id="ARBA00023204"/>
    </source>
</evidence>
<dbReference type="SUPFAM" id="SSF48150">
    <property type="entry name" value="DNA-glycosylase"/>
    <property type="match status" value="1"/>
</dbReference>
<keyword evidence="4" id="KW-0227">DNA damage</keyword>
<evidence type="ECO:0000256" key="4">
    <source>
        <dbReference type="ARBA" id="ARBA00022763"/>
    </source>
</evidence>
<dbReference type="GO" id="GO:0000701">
    <property type="term" value="F:purine-specific mismatch base pair DNA N-glycosylase activity"/>
    <property type="evidence" value="ECO:0007669"/>
    <property type="project" value="TreeGrafter"/>
</dbReference>
<comment type="cofactor">
    <cofactor evidence="1">
        <name>[4Fe-4S] cluster</name>
        <dbReference type="ChEBI" id="CHEBI:49883"/>
    </cofactor>
</comment>
<feature type="domain" description="HhH-GPD" evidence="10">
    <location>
        <begin position="43"/>
        <end position="191"/>
    </location>
</feature>
<evidence type="ECO:0000259" key="10">
    <source>
        <dbReference type="SMART" id="SM00478"/>
    </source>
</evidence>
<keyword evidence="7" id="KW-0411">Iron-sulfur</keyword>
<evidence type="ECO:0000256" key="2">
    <source>
        <dbReference type="ARBA" id="ARBA00008343"/>
    </source>
</evidence>
<comment type="caution">
    <text evidence="11">The sequence shown here is derived from an EMBL/GenBank/DDBJ whole genome shotgun (WGS) entry which is preliminary data.</text>
</comment>
<name>A0A1G2KV98_9BACT</name>
<evidence type="ECO:0000256" key="3">
    <source>
        <dbReference type="ARBA" id="ARBA00022723"/>
    </source>
</evidence>
<reference evidence="11 12" key="1">
    <citation type="journal article" date="2016" name="Nat. Commun.">
        <title>Thousands of microbial genomes shed light on interconnected biogeochemical processes in an aquifer system.</title>
        <authorList>
            <person name="Anantharaman K."/>
            <person name="Brown C.T."/>
            <person name="Hug L.A."/>
            <person name="Sharon I."/>
            <person name="Castelle C.J."/>
            <person name="Probst A.J."/>
            <person name="Thomas B.C."/>
            <person name="Singh A."/>
            <person name="Wilkins M.J."/>
            <person name="Karaoz U."/>
            <person name="Brodie E.L."/>
            <person name="Williams K.H."/>
            <person name="Hubbard S.S."/>
            <person name="Banfield J.F."/>
        </authorList>
    </citation>
    <scope>NUCLEOTIDE SEQUENCE [LARGE SCALE GENOMIC DNA]</scope>
</reference>
<dbReference type="Pfam" id="PF00730">
    <property type="entry name" value="HhH-GPD"/>
    <property type="match status" value="1"/>
</dbReference>
<dbReference type="PANTHER" id="PTHR42944:SF1">
    <property type="entry name" value="ADENINE DNA GLYCOSYLASE"/>
    <property type="match status" value="1"/>
</dbReference>
<keyword evidence="8" id="KW-0234">DNA repair</keyword>
<dbReference type="InterPro" id="IPR003265">
    <property type="entry name" value="HhH-GPD_domain"/>
</dbReference>
<evidence type="ECO:0000256" key="6">
    <source>
        <dbReference type="ARBA" id="ARBA00023004"/>
    </source>
</evidence>
<dbReference type="GO" id="GO:0046872">
    <property type="term" value="F:metal ion binding"/>
    <property type="evidence" value="ECO:0007669"/>
    <property type="project" value="UniProtKB-KW"/>
</dbReference>
<dbReference type="InterPro" id="IPR023170">
    <property type="entry name" value="HhH_base_excis_C"/>
</dbReference>
<dbReference type="GO" id="GO:0035485">
    <property type="term" value="F:adenine/guanine mispair binding"/>
    <property type="evidence" value="ECO:0007669"/>
    <property type="project" value="TreeGrafter"/>
</dbReference>
<evidence type="ECO:0000313" key="12">
    <source>
        <dbReference type="Proteomes" id="UP000177177"/>
    </source>
</evidence>
<evidence type="ECO:0000313" key="11">
    <source>
        <dbReference type="EMBL" id="OHA02552.1"/>
    </source>
</evidence>
<proteinExistence type="inferred from homology"/>
<dbReference type="PROSITE" id="PS01155">
    <property type="entry name" value="ENDONUCLEASE_III_2"/>
    <property type="match status" value="1"/>
</dbReference>
<dbReference type="GO" id="GO:0051536">
    <property type="term" value="F:iron-sulfur cluster binding"/>
    <property type="evidence" value="ECO:0007669"/>
    <property type="project" value="UniProtKB-KW"/>
</dbReference>
<dbReference type="AlphaFoldDB" id="A0A1G2KV98"/>
<dbReference type="InterPro" id="IPR011257">
    <property type="entry name" value="DNA_glycosylase"/>
</dbReference>
<dbReference type="PANTHER" id="PTHR42944">
    <property type="entry name" value="ADENINE DNA GLYCOSYLASE"/>
    <property type="match status" value="1"/>
</dbReference>
<accession>A0A1G2KV98</accession>
<dbReference type="InterPro" id="IPR044298">
    <property type="entry name" value="MIG/MutY"/>
</dbReference>
<keyword evidence="9" id="KW-0326">Glycosidase</keyword>
<dbReference type="EMBL" id="MHQN01000034">
    <property type="protein sequence ID" value="OHA02552.1"/>
    <property type="molecule type" value="Genomic_DNA"/>
</dbReference>
<organism evidence="11 12">
    <name type="scientific">Candidatus Sungbacteria bacterium RIFCSPHIGHO2_02_FULL_53_17</name>
    <dbReference type="NCBI Taxonomy" id="1802275"/>
    <lineage>
        <taxon>Bacteria</taxon>
        <taxon>Candidatus Sungiibacteriota</taxon>
    </lineage>
</organism>
<evidence type="ECO:0000256" key="7">
    <source>
        <dbReference type="ARBA" id="ARBA00023014"/>
    </source>
</evidence>
<dbReference type="Gene3D" id="1.10.1670.10">
    <property type="entry name" value="Helix-hairpin-Helix base-excision DNA repair enzymes (C-terminal)"/>
    <property type="match status" value="1"/>
</dbReference>
<evidence type="ECO:0000256" key="1">
    <source>
        <dbReference type="ARBA" id="ARBA00001966"/>
    </source>
</evidence>
<dbReference type="CDD" id="cd00056">
    <property type="entry name" value="ENDO3c"/>
    <property type="match status" value="1"/>
</dbReference>
<evidence type="ECO:0000256" key="5">
    <source>
        <dbReference type="ARBA" id="ARBA00022801"/>
    </source>
</evidence>
<dbReference type="SMART" id="SM00478">
    <property type="entry name" value="ENDO3c"/>
    <property type="match status" value="1"/>
</dbReference>
<dbReference type="GO" id="GO:0032357">
    <property type="term" value="F:oxidized purine DNA binding"/>
    <property type="evidence" value="ECO:0007669"/>
    <property type="project" value="TreeGrafter"/>
</dbReference>
<keyword evidence="3" id="KW-0479">Metal-binding</keyword>
<protein>
    <recommendedName>
        <fullName evidence="10">HhH-GPD domain-containing protein</fullName>
    </recommendedName>
</protein>
<evidence type="ECO:0000256" key="9">
    <source>
        <dbReference type="ARBA" id="ARBA00023295"/>
    </source>
</evidence>